<keyword evidence="3" id="KW-1133">Transmembrane helix</keyword>
<feature type="domain" description="Serine/threonine specific protein phosphatases" evidence="4">
    <location>
        <begin position="865"/>
        <end position="870"/>
    </location>
</feature>
<dbReference type="PANTHER" id="PTHR11668">
    <property type="entry name" value="SERINE/THREONINE PROTEIN PHOSPHATASE"/>
    <property type="match status" value="1"/>
</dbReference>
<dbReference type="SMART" id="SM00156">
    <property type="entry name" value="PP2Ac"/>
    <property type="match status" value="1"/>
</dbReference>
<reference evidence="5" key="1">
    <citation type="submission" date="2023-10" db="EMBL/GenBank/DDBJ databases">
        <title>Genome assembly of Pristionchus species.</title>
        <authorList>
            <person name="Yoshida K."/>
            <person name="Sommer R.J."/>
        </authorList>
    </citation>
    <scope>NUCLEOTIDE SEQUENCE</scope>
    <source>
        <strain evidence="5">RS5133</strain>
    </source>
</reference>
<feature type="region of interest" description="Disordered" evidence="2">
    <location>
        <begin position="1062"/>
        <end position="1084"/>
    </location>
</feature>
<dbReference type="PRINTS" id="PR00114">
    <property type="entry name" value="STPHPHTASE"/>
</dbReference>
<feature type="compositionally biased region" description="Polar residues" evidence="2">
    <location>
        <begin position="1075"/>
        <end position="1084"/>
    </location>
</feature>
<dbReference type="CDD" id="cd00144">
    <property type="entry name" value="MPP_PPP_family"/>
    <property type="match status" value="1"/>
</dbReference>
<organism evidence="5 6">
    <name type="scientific">Pristionchus fissidentatus</name>
    <dbReference type="NCBI Taxonomy" id="1538716"/>
    <lineage>
        <taxon>Eukaryota</taxon>
        <taxon>Metazoa</taxon>
        <taxon>Ecdysozoa</taxon>
        <taxon>Nematoda</taxon>
        <taxon>Chromadorea</taxon>
        <taxon>Rhabditida</taxon>
        <taxon>Rhabditina</taxon>
        <taxon>Diplogasteromorpha</taxon>
        <taxon>Diplogasteroidea</taxon>
        <taxon>Neodiplogasteridae</taxon>
        <taxon>Pristionchus</taxon>
    </lineage>
</organism>
<dbReference type="Gene3D" id="3.60.21.10">
    <property type="match status" value="1"/>
</dbReference>
<comment type="caution">
    <text evidence="5">The sequence shown here is derived from an EMBL/GenBank/DDBJ whole genome shotgun (WGS) entry which is preliminary data.</text>
</comment>
<feature type="non-terminal residue" evidence="5">
    <location>
        <position position="1"/>
    </location>
</feature>
<feature type="transmembrane region" description="Helical" evidence="3">
    <location>
        <begin position="264"/>
        <end position="288"/>
    </location>
</feature>
<dbReference type="PROSITE" id="PS00125">
    <property type="entry name" value="SER_THR_PHOSPHATASE"/>
    <property type="match status" value="1"/>
</dbReference>
<evidence type="ECO:0000259" key="4">
    <source>
        <dbReference type="PROSITE" id="PS00125"/>
    </source>
</evidence>
<dbReference type="GO" id="GO:0005737">
    <property type="term" value="C:cytoplasm"/>
    <property type="evidence" value="ECO:0007669"/>
    <property type="project" value="TreeGrafter"/>
</dbReference>
<name>A0AAV5WVU6_9BILA</name>
<dbReference type="InterPro" id="IPR050341">
    <property type="entry name" value="PP1_catalytic_subunit"/>
</dbReference>
<dbReference type="EC" id="3.1.3.16" evidence="1"/>
<dbReference type="InterPro" id="IPR029052">
    <property type="entry name" value="Metallo-depent_PP-like"/>
</dbReference>
<comment type="similarity">
    <text evidence="1">Belongs to the PPP phosphatase family.</text>
</comment>
<dbReference type="GO" id="GO:0004722">
    <property type="term" value="F:protein serine/threonine phosphatase activity"/>
    <property type="evidence" value="ECO:0007669"/>
    <property type="project" value="UniProtKB-EC"/>
</dbReference>
<dbReference type="Proteomes" id="UP001432322">
    <property type="component" value="Unassembled WGS sequence"/>
</dbReference>
<sequence length="1084" mass="123251">LIKTPSPNPDWHVLQVKDPAREEIDCKNYKDDLEIQYDYTLVISQNDEETEVSKLVCKNKVFVGTTEGTPPVPDTQINQADFSAYCRAKIENMCTNPMEQCTSSDDHPCPTFNAANATSTPTLTCPGGKWLINNEYRDGIQPECKGDDIELNVASFYFIDKTTGITEKMKNGIKCFQNYDCKTKSNFDFSLVNITGQDKIYCESGHLRVLSNRTTLNETEYTCNKNEGIWTNNKNNKKIGEDSRAVCEKDAPPPSEESWASKHFGLIIAVLVVVIVTICAVITFLFYICCLSRNAGQRILKSKIKKWKSMSRNKRMKLATNVFNQASLASPFSSIHIMNGLELLHAMLEADTEDPEIWERAYPFLDRFNGASRTRGNRMCGLFSRYLYLQAKRIINKHGWTTTTPITRTHYKGYIRTVALRLMFYGRFNAYTPEFSKFIGEGFNKLRYNAVEQYPHCGMLWAHVATSRCKAYEIEFMEDLTRIATIKPDSQQLMNIPEDDRFPSIGNVCEQASLAIGGSTLPTTKRDYAKDLVEQPKNRSLAFAFIRGFLQSSQADIGANYRANYAKNQDSVAFIKNTFAKDDWNYLLNTLSRMMICYGQHQEAKRLENFSLHPEIHNVDRKKPEGKKNLEIFREMPPGPIYTKFYGEQKRFEKELAAEEMEILTWLASRMDKEALRDSMADHTKANENYSRDQPVDAPSTNFVVGYCRDPTTGLCNEDSFFAALEQGPNVITRIRQCQLTEDEKARYRVLLEKIFSKETITALRIDFAPDDVVEICSKVKDIVRTEPFLIEDIPGDINVLTDTHGQIFDIDRVFKANAVNGKPGYECAKYLFLGDYVDRGDMSLEVVMAVFILKALYPDRFFLLRGNHECPRVNRKMDGDDLSLIESLYERYEKKEARSLYAVLNSAFAYLSGAAIIGDKIFCAHAGISMGSFTRHEMRRMEKPYAVEKDILLEDITWSDPAIGLKGITFHFVRGTSIYFGEDEFVHAMENIGCEAMIRGHLVMIDGVKLIWNRLFSVFTATANSKDGTANVGAFCYVDEKLMIHCKIMAVDTIRFKPKEASNGAQKNSETDSGDITISDGCN</sequence>
<evidence type="ECO:0000256" key="2">
    <source>
        <dbReference type="SAM" id="MobiDB-lite"/>
    </source>
</evidence>
<dbReference type="InterPro" id="IPR004843">
    <property type="entry name" value="Calcineurin-like_PHP"/>
</dbReference>
<dbReference type="Pfam" id="PF00149">
    <property type="entry name" value="Metallophos"/>
    <property type="match status" value="1"/>
</dbReference>
<dbReference type="GO" id="GO:0005634">
    <property type="term" value="C:nucleus"/>
    <property type="evidence" value="ECO:0007669"/>
    <property type="project" value="TreeGrafter"/>
</dbReference>
<dbReference type="SUPFAM" id="SSF56300">
    <property type="entry name" value="Metallo-dependent phosphatases"/>
    <property type="match status" value="1"/>
</dbReference>
<keyword evidence="1" id="KW-0378">Hydrolase</keyword>
<evidence type="ECO:0000313" key="5">
    <source>
        <dbReference type="EMBL" id="GMT34735.1"/>
    </source>
</evidence>
<evidence type="ECO:0000256" key="3">
    <source>
        <dbReference type="SAM" id="Phobius"/>
    </source>
</evidence>
<keyword evidence="3" id="KW-0472">Membrane</keyword>
<gene>
    <name evidence="5" type="ORF">PFISCL1PPCAC_26032</name>
</gene>
<dbReference type="EMBL" id="BTSY01000006">
    <property type="protein sequence ID" value="GMT34735.1"/>
    <property type="molecule type" value="Genomic_DNA"/>
</dbReference>
<dbReference type="PANTHER" id="PTHR11668:SF491">
    <property type="entry name" value="SERINE_THREONINE-PROTEIN PHOSPHATASE"/>
    <property type="match status" value="1"/>
</dbReference>
<dbReference type="AlphaFoldDB" id="A0AAV5WVU6"/>
<dbReference type="InterPro" id="IPR006186">
    <property type="entry name" value="Ser/Thr-sp_prot-phosphatase"/>
</dbReference>
<evidence type="ECO:0000256" key="1">
    <source>
        <dbReference type="RuleBase" id="RU004273"/>
    </source>
</evidence>
<proteinExistence type="inferred from homology"/>
<comment type="catalytic activity">
    <reaction evidence="1">
        <text>O-phospho-L-threonyl-[protein] + H2O = L-threonyl-[protein] + phosphate</text>
        <dbReference type="Rhea" id="RHEA:47004"/>
        <dbReference type="Rhea" id="RHEA-COMP:11060"/>
        <dbReference type="Rhea" id="RHEA-COMP:11605"/>
        <dbReference type="ChEBI" id="CHEBI:15377"/>
        <dbReference type="ChEBI" id="CHEBI:30013"/>
        <dbReference type="ChEBI" id="CHEBI:43474"/>
        <dbReference type="ChEBI" id="CHEBI:61977"/>
        <dbReference type="EC" id="3.1.3.16"/>
    </reaction>
</comment>
<keyword evidence="3" id="KW-0812">Transmembrane</keyword>
<keyword evidence="6" id="KW-1185">Reference proteome</keyword>
<evidence type="ECO:0000313" key="6">
    <source>
        <dbReference type="Proteomes" id="UP001432322"/>
    </source>
</evidence>
<accession>A0AAV5WVU6</accession>
<protein>
    <recommendedName>
        <fullName evidence="1">Serine/threonine-protein phosphatase</fullName>
        <ecNumber evidence="1">3.1.3.16</ecNumber>
    </recommendedName>
</protein>